<gene>
    <name evidence="1" type="ORF">CTRU02_205704</name>
</gene>
<sequence length="247" mass="27406">MYLEVRYLRHLPWPTSLDNFPLENSNNTFLQDTWHPPSIMAHQGNDKHVHTSSHTAAGEFQTDGRYQEDRSPQWNGSNESCPSIAQRRVARDFLNETPDGLLDNENGGDDIVLIDVSETILGPPSVATGSDHTVVDRVVSTYQPPAVPGSALTTDNMVIHDLVQPLGFMSTYEWVHGRRCPGDMDVKDISSKESIRARCRSRLSHSTIALEDEYGMVNHPSEAFVACAGDWADVAALPASFDKTLFL</sequence>
<proteinExistence type="predicted"/>
<reference evidence="1 2" key="1">
    <citation type="journal article" date="2020" name="Phytopathology">
        <title>Genome Sequence Resources of Colletotrichum truncatum, C. plurivorum, C. musicola, and C. sojae: Four Species Pathogenic to Soybean (Glycine max).</title>
        <authorList>
            <person name="Rogerio F."/>
            <person name="Boufleur T.R."/>
            <person name="Ciampi-Guillardi M."/>
            <person name="Sukno S.A."/>
            <person name="Thon M.R."/>
            <person name="Massola Junior N.S."/>
            <person name="Baroncelli R."/>
        </authorList>
    </citation>
    <scope>NUCLEOTIDE SEQUENCE [LARGE SCALE GENOMIC DNA]</scope>
    <source>
        <strain evidence="1 2">CMES1059</strain>
    </source>
</reference>
<dbReference type="Proteomes" id="UP000805649">
    <property type="component" value="Unassembled WGS sequence"/>
</dbReference>
<keyword evidence="2" id="KW-1185">Reference proteome</keyword>
<protein>
    <submittedName>
        <fullName evidence="1">Uncharacterized protein</fullName>
    </submittedName>
</protein>
<accession>A0ACC3Z4S9</accession>
<name>A0ACC3Z4S9_COLTU</name>
<evidence type="ECO:0000313" key="1">
    <source>
        <dbReference type="EMBL" id="KAL0939094.1"/>
    </source>
</evidence>
<comment type="caution">
    <text evidence="1">The sequence shown here is derived from an EMBL/GenBank/DDBJ whole genome shotgun (WGS) entry which is preliminary data.</text>
</comment>
<evidence type="ECO:0000313" key="2">
    <source>
        <dbReference type="Proteomes" id="UP000805649"/>
    </source>
</evidence>
<organism evidence="1 2">
    <name type="scientific">Colletotrichum truncatum</name>
    <name type="common">Anthracnose fungus</name>
    <name type="synonym">Colletotrichum capsici</name>
    <dbReference type="NCBI Taxonomy" id="5467"/>
    <lineage>
        <taxon>Eukaryota</taxon>
        <taxon>Fungi</taxon>
        <taxon>Dikarya</taxon>
        <taxon>Ascomycota</taxon>
        <taxon>Pezizomycotina</taxon>
        <taxon>Sordariomycetes</taxon>
        <taxon>Hypocreomycetidae</taxon>
        <taxon>Glomerellales</taxon>
        <taxon>Glomerellaceae</taxon>
        <taxon>Colletotrichum</taxon>
        <taxon>Colletotrichum truncatum species complex</taxon>
    </lineage>
</organism>
<dbReference type="EMBL" id="VUJX02000003">
    <property type="protein sequence ID" value="KAL0939094.1"/>
    <property type="molecule type" value="Genomic_DNA"/>
</dbReference>